<reference evidence="5" key="1">
    <citation type="submission" date="2017-11" db="EMBL/GenBank/DDBJ databases">
        <title>The sensing device of the deep-sea amphipod.</title>
        <authorList>
            <person name="Kobayashi H."/>
            <person name="Nagahama T."/>
            <person name="Arai W."/>
            <person name="Sasagawa Y."/>
            <person name="Umeda M."/>
            <person name="Hayashi T."/>
            <person name="Nikaido I."/>
            <person name="Watanabe H."/>
            <person name="Oguri K."/>
            <person name="Kitazato H."/>
            <person name="Fujioka K."/>
            <person name="Kido Y."/>
            <person name="Takami H."/>
        </authorList>
    </citation>
    <scope>NUCLEOTIDE SEQUENCE</scope>
    <source>
        <tissue evidence="5">Whole body</tissue>
    </source>
</reference>
<organism evidence="4">
    <name type="scientific">Hirondellea gigas</name>
    <dbReference type="NCBI Taxonomy" id="1518452"/>
    <lineage>
        <taxon>Eukaryota</taxon>
        <taxon>Metazoa</taxon>
        <taxon>Ecdysozoa</taxon>
        <taxon>Arthropoda</taxon>
        <taxon>Crustacea</taxon>
        <taxon>Multicrustacea</taxon>
        <taxon>Malacostraca</taxon>
        <taxon>Eumalacostraca</taxon>
        <taxon>Peracarida</taxon>
        <taxon>Amphipoda</taxon>
        <taxon>Amphilochidea</taxon>
        <taxon>Lysianassida</taxon>
        <taxon>Lysianassidira</taxon>
        <taxon>Lysianassoidea</taxon>
        <taxon>Lysianassidae</taxon>
        <taxon>Hirondellea</taxon>
    </lineage>
</organism>
<feature type="region of interest" description="Disordered" evidence="2">
    <location>
        <begin position="599"/>
        <end position="632"/>
    </location>
</feature>
<dbReference type="GO" id="GO:0015293">
    <property type="term" value="F:symporter activity"/>
    <property type="evidence" value="ECO:0007669"/>
    <property type="project" value="InterPro"/>
</dbReference>
<feature type="transmembrane region" description="Helical" evidence="3">
    <location>
        <begin position="337"/>
        <end position="353"/>
    </location>
</feature>
<evidence type="ECO:0000256" key="3">
    <source>
        <dbReference type="SAM" id="Phobius"/>
    </source>
</evidence>
<feature type="transmembrane region" description="Helical" evidence="3">
    <location>
        <begin position="72"/>
        <end position="94"/>
    </location>
</feature>
<feature type="transmembrane region" description="Helical" evidence="3">
    <location>
        <begin position="179"/>
        <end position="201"/>
    </location>
</feature>
<evidence type="ECO:0000256" key="1">
    <source>
        <dbReference type="ARBA" id="ARBA00008335"/>
    </source>
</evidence>
<dbReference type="CDD" id="cd17491">
    <property type="entry name" value="MFS_MFSD12"/>
    <property type="match status" value="1"/>
</dbReference>
<keyword evidence="3" id="KW-0472">Membrane</keyword>
<feature type="transmembrane region" description="Helical" evidence="3">
    <location>
        <begin position="505"/>
        <end position="525"/>
    </location>
</feature>
<feature type="transmembrane region" description="Helical" evidence="3">
    <location>
        <begin position="470"/>
        <end position="493"/>
    </location>
</feature>
<feature type="transmembrane region" description="Helical" evidence="3">
    <location>
        <begin position="146"/>
        <end position="167"/>
    </location>
</feature>
<feature type="transmembrane region" description="Helical" evidence="3">
    <location>
        <begin position="373"/>
        <end position="393"/>
    </location>
</feature>
<feature type="transmembrane region" description="Helical" evidence="3">
    <location>
        <begin position="221"/>
        <end position="239"/>
    </location>
</feature>
<accession>A0A2P2ICJ4</accession>
<feature type="transmembrane region" description="Helical" evidence="3">
    <location>
        <begin position="286"/>
        <end position="310"/>
    </location>
</feature>
<sequence length="632" mass="68695">MSVDINKNEEKLGTGILENGIMSPSKDHIANGIKKSSEASKGSELPFGMTEHEFNKCQAELNGPRMSNLEKFCYGVGHVYNDMCASMWFSYLLIFYEKVLLFDATAAGAILLVGQLADGFSTPIVGMLSDMENKIPICGRYGRRKIWHLIGTICCTISFPFIFSPAYGLEESSTIIQSIYYACFVSVFQFGWAAVQISHLALIPDLTPKKSQRTELNSIRYAFTVLSNLSVFAMTFVILEAESDDVPSGGDDAMNGTTLFPNEFSSTKEPNGCGTSNSSLQPSDLIQFRTIALACVGVGLIFSIIFHLGVKEPPYCCPKRKDRDVIRMKKMDWFKQYPFYLVAVLYMATRLYVNLYQVYIPLFVQDTLCLAKSAVASVPFTMYLAGFVCSIGMKHLNKVTGRKGTFAIGCFVGMAGCTWAYIDGYSDHYGFVTWGIFVVAVLLGSAGSTLLITSLSITADLIANNTEGGAFVYGIMSFVDKLSNGIIIMIIQACITEDPSYYTDILFYACGGACVLGLLITIALIPVKVGKRRGIAASVCSLMDSAGDNNSDTSFSSASSADERCVRAATAGAYGKNNPGVDVLDTICESLSRRKSSTKSDLVRKRQDESFDSTGGGVHGNVNFGSDVHDVS</sequence>
<feature type="transmembrane region" description="Helical" evidence="3">
    <location>
        <begin position="106"/>
        <end position="125"/>
    </location>
</feature>
<feature type="transmembrane region" description="Helical" evidence="3">
    <location>
        <begin position="405"/>
        <end position="422"/>
    </location>
</feature>
<protein>
    <submittedName>
        <fullName evidence="4">Major facilitator superfamily domain-containing protein 12-like</fullName>
    </submittedName>
</protein>
<keyword evidence="3" id="KW-0812">Transmembrane</keyword>
<dbReference type="EMBL" id="IACF01006073">
    <property type="protein sequence ID" value="LAB71656.1"/>
    <property type="molecule type" value="mRNA"/>
</dbReference>
<dbReference type="GO" id="GO:0005886">
    <property type="term" value="C:plasma membrane"/>
    <property type="evidence" value="ECO:0007669"/>
    <property type="project" value="TreeGrafter"/>
</dbReference>
<proteinExistence type="evidence at transcript level"/>
<evidence type="ECO:0000313" key="5">
    <source>
        <dbReference type="EMBL" id="LAC25965.1"/>
    </source>
</evidence>
<dbReference type="InterPro" id="IPR039672">
    <property type="entry name" value="MFS_2"/>
</dbReference>
<dbReference type="AlphaFoldDB" id="A0A2P2ICJ4"/>
<dbReference type="Gene3D" id="1.20.1250.20">
    <property type="entry name" value="MFS general substrate transporter like domains"/>
    <property type="match status" value="2"/>
</dbReference>
<keyword evidence="3" id="KW-1133">Transmembrane helix</keyword>
<reference evidence="4" key="2">
    <citation type="journal article" date="2018" name="Biosci. Biotechnol. Biochem.">
        <title>Polysaccharide hydrolase of the hadal zone amphipods Hirondellea gigas.</title>
        <authorList>
            <person name="Kobayashi H."/>
            <person name="Nagahama T."/>
            <person name="Arai W."/>
            <person name="Sasagawa Y."/>
            <person name="Umeda M."/>
            <person name="Hayashi T."/>
            <person name="Nikaido I."/>
            <person name="Watanabe H."/>
            <person name="Oguri K."/>
            <person name="Kitazato H."/>
            <person name="Fujioka K."/>
            <person name="Kido Y."/>
            <person name="Takami H."/>
        </authorList>
    </citation>
    <scope>NUCLEOTIDE SEQUENCE</scope>
    <source>
        <tissue evidence="4">Whole body</tissue>
    </source>
</reference>
<dbReference type="PANTHER" id="PTHR11328:SF28">
    <property type="entry name" value="MAJOR FACILITATOR SUPERFAMILY DOMAIN-CONTAINING PROTEIN 12"/>
    <property type="match status" value="1"/>
</dbReference>
<dbReference type="EMBL" id="IACT01006843">
    <property type="protein sequence ID" value="LAC25965.1"/>
    <property type="molecule type" value="mRNA"/>
</dbReference>
<dbReference type="GO" id="GO:0008643">
    <property type="term" value="P:carbohydrate transport"/>
    <property type="evidence" value="ECO:0007669"/>
    <property type="project" value="InterPro"/>
</dbReference>
<dbReference type="PANTHER" id="PTHR11328">
    <property type="entry name" value="MAJOR FACILITATOR SUPERFAMILY DOMAIN-CONTAINING PROTEIN"/>
    <property type="match status" value="1"/>
</dbReference>
<dbReference type="Pfam" id="PF13347">
    <property type="entry name" value="MFS_2"/>
    <property type="match status" value="1"/>
</dbReference>
<feature type="transmembrane region" description="Helical" evidence="3">
    <location>
        <begin position="434"/>
        <end position="458"/>
    </location>
</feature>
<dbReference type="SUPFAM" id="SSF103473">
    <property type="entry name" value="MFS general substrate transporter"/>
    <property type="match status" value="1"/>
</dbReference>
<dbReference type="InterPro" id="IPR036259">
    <property type="entry name" value="MFS_trans_sf"/>
</dbReference>
<name>A0A2P2ICJ4_9CRUS</name>
<comment type="similarity">
    <text evidence="1">Belongs to the major facilitator superfamily.</text>
</comment>
<evidence type="ECO:0000313" key="4">
    <source>
        <dbReference type="EMBL" id="LAB71656.1"/>
    </source>
</evidence>
<evidence type="ECO:0000256" key="2">
    <source>
        <dbReference type="SAM" id="MobiDB-lite"/>
    </source>
</evidence>